<evidence type="ECO:0000256" key="1">
    <source>
        <dbReference type="ARBA" id="ARBA00005417"/>
    </source>
</evidence>
<dbReference type="OrthoDB" id="9772862at2"/>
<dbReference type="SUPFAM" id="SSF52540">
    <property type="entry name" value="P-loop containing nucleoside triphosphate hydrolases"/>
    <property type="match status" value="1"/>
</dbReference>
<dbReference type="HOGENOM" id="CLU_000604_1_5_12"/>
<dbReference type="Pfam" id="PF00005">
    <property type="entry name" value="ABC_tran"/>
    <property type="match status" value="1"/>
</dbReference>
<dbReference type="GO" id="GO:0005524">
    <property type="term" value="F:ATP binding"/>
    <property type="evidence" value="ECO:0007669"/>
    <property type="project" value="UniProtKB-KW"/>
</dbReference>
<dbReference type="STRING" id="869211.Spith_0491"/>
<dbReference type="FunFam" id="3.40.50.300:FF:000425">
    <property type="entry name" value="Probable ABC transporter, ATP-binding subunit"/>
    <property type="match status" value="1"/>
</dbReference>
<evidence type="ECO:0000256" key="3">
    <source>
        <dbReference type="ARBA" id="ARBA00022741"/>
    </source>
</evidence>
<accession>G0GF72</accession>
<dbReference type="Proteomes" id="UP000007254">
    <property type="component" value="Chromosome"/>
</dbReference>
<keyword evidence="3" id="KW-0547">Nucleotide-binding</keyword>
<dbReference type="PROSITE" id="PS00211">
    <property type="entry name" value="ABC_TRANSPORTER_1"/>
    <property type="match status" value="1"/>
</dbReference>
<keyword evidence="2" id="KW-0813">Transport</keyword>
<dbReference type="InterPro" id="IPR003439">
    <property type="entry name" value="ABC_transporter-like_ATP-bd"/>
</dbReference>
<dbReference type="InterPro" id="IPR003593">
    <property type="entry name" value="AAA+_ATPase"/>
</dbReference>
<sequence>MFECRNLVKRFGETVALDGTSFSIPEGRLTVLIGPSGCGKSTTLRILNRLIEPDGGEVLYRGRPLSSYDPVELRRSMGYVIQHIGLFPHWTVERNICTVPRLLGWPPERQRARALELLELVGLPPDEYARKMPHQLSGGEAQRVGVARALAADPPVILMDEPFGAADPLTRSRLQEEFLAIQRRLRKTVVFVTHDMGEAIRLGDRIILMREGRVVREAATEDLVRSGDGFVKTFLGSESVLLLLECHTMEEIARPAPPTIPEELPRVPGAATVRDGLSLLLESGAPMLAVEEQGGILGIAGLKEIQALVRRGR</sequence>
<keyword evidence="7" id="KW-1185">Reference proteome</keyword>
<dbReference type="InterPro" id="IPR027417">
    <property type="entry name" value="P-loop_NTPase"/>
</dbReference>
<comment type="similarity">
    <text evidence="1">Belongs to the ABC transporter superfamily.</text>
</comment>
<dbReference type="KEGG" id="stq:Spith_0491"/>
<dbReference type="PROSITE" id="PS50893">
    <property type="entry name" value="ABC_TRANSPORTER_2"/>
    <property type="match status" value="1"/>
</dbReference>
<dbReference type="InterPro" id="IPR017871">
    <property type="entry name" value="ABC_transporter-like_CS"/>
</dbReference>
<evidence type="ECO:0000256" key="4">
    <source>
        <dbReference type="ARBA" id="ARBA00022840"/>
    </source>
</evidence>
<dbReference type="GO" id="GO:0015697">
    <property type="term" value="P:quaternary ammonium group transport"/>
    <property type="evidence" value="ECO:0007669"/>
    <property type="project" value="UniProtKB-ARBA"/>
</dbReference>
<keyword evidence="4" id="KW-0067">ATP-binding</keyword>
<evidence type="ECO:0000313" key="6">
    <source>
        <dbReference type="EMBL" id="AEJ60771.1"/>
    </source>
</evidence>
<evidence type="ECO:0000259" key="5">
    <source>
        <dbReference type="PROSITE" id="PS50893"/>
    </source>
</evidence>
<proteinExistence type="inferred from homology"/>
<gene>
    <name evidence="6" type="ordered locus">Spith_0491</name>
</gene>
<dbReference type="PANTHER" id="PTHR43117">
    <property type="entry name" value="OSMOPROTECTANT IMPORT ATP-BINDING PROTEIN OSMV"/>
    <property type="match status" value="1"/>
</dbReference>
<organism evidence="6 7">
    <name type="scientific">Winmispira thermophila (strain ATCC 700085 / DSM 6578 / Z-1203)</name>
    <name type="common">Spirochaeta thermophila</name>
    <dbReference type="NCBI Taxonomy" id="869211"/>
    <lineage>
        <taxon>Bacteria</taxon>
        <taxon>Pseudomonadati</taxon>
        <taxon>Spirochaetota</taxon>
        <taxon>Spirochaetia</taxon>
        <taxon>Winmispirales</taxon>
        <taxon>Winmispiraceae</taxon>
        <taxon>Winmispira</taxon>
    </lineage>
</organism>
<evidence type="ECO:0000313" key="7">
    <source>
        <dbReference type="Proteomes" id="UP000007254"/>
    </source>
</evidence>
<reference evidence="6 7" key="1">
    <citation type="submission" date="2011-06" db="EMBL/GenBank/DDBJ databases">
        <title>The complete genome of Spirochaeta thermophila DSM 6578.</title>
        <authorList>
            <consortium name="US DOE Joint Genome Institute (JGI-PGF)"/>
            <person name="Lucas S."/>
            <person name="Lapidus A."/>
            <person name="Bruce D."/>
            <person name="Goodwin L."/>
            <person name="Pitluck S."/>
            <person name="Peters L."/>
            <person name="Kyrpides N."/>
            <person name="Mavromatis K."/>
            <person name="Ivanova N."/>
            <person name="Mikailova N."/>
            <person name="Pagani I."/>
            <person name="Chertkov O."/>
            <person name="Detter J.C."/>
            <person name="Tapia R."/>
            <person name="Han C."/>
            <person name="Land M."/>
            <person name="Hauser L."/>
            <person name="Markowitz V."/>
            <person name="Cheng J.-F."/>
            <person name="Hugenholtz P."/>
            <person name="Woyke T."/>
            <person name="Wu D."/>
            <person name="Spring S."/>
            <person name="Merkhoffer B."/>
            <person name="Schneider S."/>
            <person name="Klenk H.-P."/>
            <person name="Eisen J.A."/>
        </authorList>
    </citation>
    <scope>NUCLEOTIDE SEQUENCE [LARGE SCALE GENOMIC DNA]</scope>
    <source>
        <strain evidence="7">ATCC 700085 / DSM 6578 / Z-1203</strain>
    </source>
</reference>
<feature type="domain" description="ABC transporter" evidence="5">
    <location>
        <begin position="2"/>
        <end position="236"/>
    </location>
</feature>
<dbReference type="GO" id="GO:0016887">
    <property type="term" value="F:ATP hydrolysis activity"/>
    <property type="evidence" value="ECO:0007669"/>
    <property type="project" value="InterPro"/>
</dbReference>
<name>G0GF72_WINT7</name>
<dbReference type="EMBL" id="CP002903">
    <property type="protein sequence ID" value="AEJ60771.1"/>
    <property type="molecule type" value="Genomic_DNA"/>
</dbReference>
<protein>
    <submittedName>
        <fullName evidence="6">ABC transporter related protein</fullName>
    </submittedName>
</protein>
<dbReference type="AlphaFoldDB" id="G0GF72"/>
<dbReference type="PANTHER" id="PTHR43117:SF4">
    <property type="entry name" value="OSMOPROTECTANT IMPORT ATP-BINDING PROTEIN OSMV"/>
    <property type="match status" value="1"/>
</dbReference>
<dbReference type="Gene3D" id="3.40.50.300">
    <property type="entry name" value="P-loop containing nucleotide triphosphate hydrolases"/>
    <property type="match status" value="1"/>
</dbReference>
<evidence type="ECO:0000256" key="2">
    <source>
        <dbReference type="ARBA" id="ARBA00022448"/>
    </source>
</evidence>
<dbReference type="SMART" id="SM00382">
    <property type="entry name" value="AAA"/>
    <property type="match status" value="1"/>
</dbReference>